<protein>
    <submittedName>
        <fullName evidence="1">Uncharacterized protein</fullName>
    </submittedName>
</protein>
<reference evidence="1 2" key="1">
    <citation type="submission" date="2020-10" db="EMBL/GenBank/DDBJ databases">
        <title>Complete genome sequence of Paludibaculum fermentans P105T, a facultatively anaerobic acidobacterium capable of dissimilatory Fe(III) reduction.</title>
        <authorList>
            <person name="Dedysh S.N."/>
            <person name="Beletsky A.V."/>
            <person name="Kulichevskaya I.S."/>
            <person name="Mardanov A.V."/>
            <person name="Ravin N.V."/>
        </authorList>
    </citation>
    <scope>NUCLEOTIDE SEQUENCE [LARGE SCALE GENOMIC DNA]</scope>
    <source>
        <strain evidence="1 2">P105</strain>
    </source>
</reference>
<evidence type="ECO:0000313" key="1">
    <source>
        <dbReference type="EMBL" id="QOY91375.1"/>
    </source>
</evidence>
<sequence length="281" mass="30735">MASSRSLSLAILAALLIFGANSCRLASKSEILIDSRALGTAERIVLTEEGGVTPGRIEKEFARFAAELPPGTTFAHLLMGSPRSHLQLGMNTTGLADSRPGFDEIQGWSTRELGEVFRSGQDATVRIMKGHRVSIYNIAGNHDARMLNVAGEELQIIGLRGLPTAWTKKEMEKSRTGTENLRLFLRAKKLPENSKALEIVTTIRATAGLDVITIIRTDAFFSAYSGPSTDIFSAQDEAKSIEEIRQGKYLACVAAGQLVRCRSDSLAYPNRKPLYFDEETK</sequence>
<organism evidence="1 2">
    <name type="scientific">Paludibaculum fermentans</name>
    <dbReference type="NCBI Taxonomy" id="1473598"/>
    <lineage>
        <taxon>Bacteria</taxon>
        <taxon>Pseudomonadati</taxon>
        <taxon>Acidobacteriota</taxon>
        <taxon>Terriglobia</taxon>
        <taxon>Bryobacterales</taxon>
        <taxon>Bryobacteraceae</taxon>
        <taxon>Paludibaculum</taxon>
    </lineage>
</organism>
<dbReference type="EMBL" id="CP063849">
    <property type="protein sequence ID" value="QOY91375.1"/>
    <property type="molecule type" value="Genomic_DNA"/>
</dbReference>
<evidence type="ECO:0000313" key="2">
    <source>
        <dbReference type="Proteomes" id="UP000593892"/>
    </source>
</evidence>
<gene>
    <name evidence="1" type="ORF">IRI77_15920</name>
</gene>
<accession>A0A7S7SPP6</accession>
<dbReference type="RefSeq" id="WP_194453029.1">
    <property type="nucleotide sequence ID" value="NZ_CP063849.1"/>
</dbReference>
<name>A0A7S7SPP6_PALFE</name>
<proteinExistence type="predicted"/>
<dbReference type="Proteomes" id="UP000593892">
    <property type="component" value="Chromosome"/>
</dbReference>
<dbReference type="KEGG" id="pfer:IRI77_15920"/>
<dbReference type="AlphaFoldDB" id="A0A7S7SPP6"/>
<keyword evidence="2" id="KW-1185">Reference proteome</keyword>